<proteinExistence type="predicted"/>
<reference evidence="1 2" key="1">
    <citation type="submission" date="2019-09" db="EMBL/GenBank/DDBJ databases">
        <authorList>
            <person name="Ou C."/>
        </authorList>
    </citation>
    <scope>NUCLEOTIDE SEQUENCE [LARGE SCALE GENOMIC DNA]</scope>
    <source>
        <strain evidence="1">S2</strain>
        <tissue evidence="1">Leaf</tissue>
    </source>
</reference>
<evidence type="ECO:0000313" key="1">
    <source>
        <dbReference type="EMBL" id="KAB2635573.1"/>
    </source>
</evidence>
<organism evidence="1 2">
    <name type="scientific">Pyrus ussuriensis x Pyrus communis</name>
    <dbReference type="NCBI Taxonomy" id="2448454"/>
    <lineage>
        <taxon>Eukaryota</taxon>
        <taxon>Viridiplantae</taxon>
        <taxon>Streptophyta</taxon>
        <taxon>Embryophyta</taxon>
        <taxon>Tracheophyta</taxon>
        <taxon>Spermatophyta</taxon>
        <taxon>Magnoliopsida</taxon>
        <taxon>eudicotyledons</taxon>
        <taxon>Gunneridae</taxon>
        <taxon>Pentapetalae</taxon>
        <taxon>rosids</taxon>
        <taxon>fabids</taxon>
        <taxon>Rosales</taxon>
        <taxon>Rosaceae</taxon>
        <taxon>Amygdaloideae</taxon>
        <taxon>Maleae</taxon>
        <taxon>Pyrus</taxon>
    </lineage>
</organism>
<sequence>MKQLMPQKSFVVHLLEDLASRKSVGECKVRKRTGDVFPVVLAPSPSSFSGERFFLSCGPVENMYVSKVKVPDYDYVPVENPVFMNSKMSKLEKGIMAR</sequence>
<gene>
    <name evidence="1" type="ORF">D8674_026107</name>
</gene>
<protein>
    <submittedName>
        <fullName evidence="1">DNA-directed RNA polymerase V subunit 7-like</fullName>
    </submittedName>
</protein>
<keyword evidence="2" id="KW-1185">Reference proteome</keyword>
<name>A0A5N5I906_9ROSA</name>
<comment type="caution">
    <text evidence="1">The sequence shown here is derived from an EMBL/GenBank/DDBJ whole genome shotgun (WGS) entry which is preliminary data.</text>
</comment>
<dbReference type="GO" id="GO:0000428">
    <property type="term" value="C:DNA-directed RNA polymerase complex"/>
    <property type="evidence" value="ECO:0007669"/>
    <property type="project" value="UniProtKB-KW"/>
</dbReference>
<reference evidence="2" key="2">
    <citation type="submission" date="2019-10" db="EMBL/GenBank/DDBJ databases">
        <title>A de novo genome assembly of a pear dwarfing rootstock.</title>
        <authorList>
            <person name="Wang F."/>
            <person name="Wang J."/>
            <person name="Li S."/>
            <person name="Zhang Y."/>
            <person name="Fang M."/>
            <person name="Ma L."/>
            <person name="Zhao Y."/>
            <person name="Jiang S."/>
        </authorList>
    </citation>
    <scope>NUCLEOTIDE SEQUENCE [LARGE SCALE GENOMIC DNA]</scope>
</reference>
<reference evidence="1 2" key="3">
    <citation type="submission" date="2019-11" db="EMBL/GenBank/DDBJ databases">
        <title>A de novo genome assembly of a pear dwarfing rootstock.</title>
        <authorList>
            <person name="Wang F."/>
            <person name="Wang J."/>
            <person name="Li S."/>
            <person name="Zhang Y."/>
            <person name="Fang M."/>
            <person name="Ma L."/>
            <person name="Zhao Y."/>
            <person name="Jiang S."/>
        </authorList>
    </citation>
    <scope>NUCLEOTIDE SEQUENCE [LARGE SCALE GENOMIC DNA]</scope>
    <source>
        <strain evidence="1">S2</strain>
        <tissue evidence="1">Leaf</tissue>
    </source>
</reference>
<evidence type="ECO:0000313" key="2">
    <source>
        <dbReference type="Proteomes" id="UP000327157"/>
    </source>
</evidence>
<accession>A0A5N5I906</accession>
<dbReference type="OrthoDB" id="1162399at2759"/>
<dbReference type="AlphaFoldDB" id="A0A5N5I906"/>
<dbReference type="Proteomes" id="UP000327157">
    <property type="component" value="Chromosome 5"/>
</dbReference>
<keyword evidence="1" id="KW-0804">Transcription</keyword>
<dbReference type="EMBL" id="SMOL01000004">
    <property type="protein sequence ID" value="KAB2635573.1"/>
    <property type="molecule type" value="Genomic_DNA"/>
</dbReference>
<keyword evidence="1" id="KW-0240">DNA-directed RNA polymerase</keyword>